<name>A0A6J4RT50_9ACTN</name>
<dbReference type="InterPro" id="IPR025857">
    <property type="entry name" value="MacB_PCD"/>
</dbReference>
<evidence type="ECO:0000256" key="3">
    <source>
        <dbReference type="ARBA" id="ARBA00022692"/>
    </source>
</evidence>
<feature type="non-terminal residue" evidence="10">
    <location>
        <position position="1"/>
    </location>
</feature>
<evidence type="ECO:0000256" key="5">
    <source>
        <dbReference type="ARBA" id="ARBA00023136"/>
    </source>
</evidence>
<dbReference type="PANTHER" id="PTHR30572">
    <property type="entry name" value="MEMBRANE COMPONENT OF TRANSPORTER-RELATED"/>
    <property type="match status" value="1"/>
</dbReference>
<gene>
    <name evidence="10" type="ORF">AVDCRST_MAG38-1996</name>
</gene>
<evidence type="ECO:0000259" key="9">
    <source>
        <dbReference type="Pfam" id="PF12704"/>
    </source>
</evidence>
<keyword evidence="4 7" id="KW-1133">Transmembrane helix</keyword>
<comment type="subcellular location">
    <subcellularLocation>
        <location evidence="1">Cell membrane</location>
        <topology evidence="1">Multi-pass membrane protein</topology>
    </subcellularLocation>
</comment>
<feature type="transmembrane region" description="Helical" evidence="7">
    <location>
        <begin position="166"/>
        <end position="188"/>
    </location>
</feature>
<protein>
    <submittedName>
        <fullName evidence="10">Uncharacterized protein</fullName>
    </submittedName>
</protein>
<evidence type="ECO:0000256" key="1">
    <source>
        <dbReference type="ARBA" id="ARBA00004651"/>
    </source>
</evidence>
<dbReference type="InterPro" id="IPR050250">
    <property type="entry name" value="Macrolide_Exporter_MacB"/>
</dbReference>
<keyword evidence="5 7" id="KW-0472">Membrane</keyword>
<feature type="transmembrane region" description="Helical" evidence="7">
    <location>
        <begin position="261"/>
        <end position="282"/>
    </location>
</feature>
<dbReference type="GO" id="GO:0005886">
    <property type="term" value="C:plasma membrane"/>
    <property type="evidence" value="ECO:0007669"/>
    <property type="project" value="UniProtKB-SubCell"/>
</dbReference>
<reference evidence="10" key="1">
    <citation type="submission" date="2020-02" db="EMBL/GenBank/DDBJ databases">
        <authorList>
            <person name="Meier V. D."/>
        </authorList>
    </citation>
    <scope>NUCLEOTIDE SEQUENCE</scope>
    <source>
        <strain evidence="10">AVDCRST_MAG38</strain>
    </source>
</reference>
<evidence type="ECO:0000256" key="2">
    <source>
        <dbReference type="ARBA" id="ARBA00022475"/>
    </source>
</evidence>
<organism evidence="10">
    <name type="scientific">uncultured Solirubrobacteraceae bacterium</name>
    <dbReference type="NCBI Taxonomy" id="1162706"/>
    <lineage>
        <taxon>Bacteria</taxon>
        <taxon>Bacillati</taxon>
        <taxon>Actinomycetota</taxon>
        <taxon>Thermoleophilia</taxon>
        <taxon>Solirubrobacterales</taxon>
        <taxon>Solirubrobacteraceae</taxon>
        <taxon>environmental samples</taxon>
    </lineage>
</organism>
<feature type="domain" description="MacB-like periplasmic core" evidence="9">
    <location>
        <begin position="336"/>
        <end position="523"/>
    </location>
</feature>
<feature type="transmembrane region" description="Helical" evidence="7">
    <location>
        <begin position="222"/>
        <end position="241"/>
    </location>
</feature>
<feature type="transmembrane region" description="Helical" evidence="7">
    <location>
        <begin position="539"/>
        <end position="565"/>
    </location>
</feature>
<keyword evidence="2" id="KW-1003">Cell membrane</keyword>
<feature type="transmembrane region" description="Helical" evidence="7">
    <location>
        <begin position="332"/>
        <end position="356"/>
    </location>
</feature>
<evidence type="ECO:0000256" key="4">
    <source>
        <dbReference type="ARBA" id="ARBA00022989"/>
    </source>
</evidence>
<keyword evidence="3 7" id="KW-0812">Transmembrane</keyword>
<feature type="transmembrane region" description="Helical" evidence="7">
    <location>
        <begin position="586"/>
        <end position="619"/>
    </location>
</feature>
<dbReference type="GO" id="GO:0022857">
    <property type="term" value="F:transmembrane transporter activity"/>
    <property type="evidence" value="ECO:0007669"/>
    <property type="project" value="TreeGrafter"/>
</dbReference>
<dbReference type="InterPro" id="IPR003838">
    <property type="entry name" value="ABC3_permease_C"/>
</dbReference>
<dbReference type="EMBL" id="CADCVJ010000170">
    <property type="protein sequence ID" value="CAA9480968.1"/>
    <property type="molecule type" value="Genomic_DNA"/>
</dbReference>
<dbReference type="PANTHER" id="PTHR30572:SF4">
    <property type="entry name" value="ABC TRANSPORTER PERMEASE YTRF"/>
    <property type="match status" value="1"/>
</dbReference>
<evidence type="ECO:0000313" key="10">
    <source>
        <dbReference type="EMBL" id="CAA9480968.1"/>
    </source>
</evidence>
<dbReference type="Pfam" id="PF12704">
    <property type="entry name" value="MacB_PCD"/>
    <property type="match status" value="1"/>
</dbReference>
<accession>A0A6J4RT50</accession>
<comment type="similarity">
    <text evidence="6">Belongs to the ABC-4 integral membrane protein family.</text>
</comment>
<evidence type="ECO:0000259" key="8">
    <source>
        <dbReference type="Pfam" id="PF02687"/>
    </source>
</evidence>
<sequence>EVNEVRLRAGRRGTGRGAVDVLLEPPGAVAGPPRRGYAVVTGRDLAEAPGEVLVERGLAREWSLEPGDELEVGPFGRLEVVGISVSPDNVAYPLARAARVYIPEAEVRRRFGPGETPANLALLWLVDPAAADVTLAQARVATFGVGGLRFLTRDGVRVLLEQAGGVVIALLVAFSLVALVAAGTMLAAGAHAEVARRLAGFGVQRALGYTPGAIAGRQAAEAALIAVPAAALGLAAGALLVSGPSAELLAALNELAPGAAALVPLAGCLAVIVATFTAASTWPAWRAARRPPVEILRGGDLATAGPRRRRALPALGLPGLGARFAMAARGRWSAAVATIGVCAGVVLLMLALAALLERLRDDPGTLGKRYQLTARLPAEAAEDVRAIPGVAAAAPRYALAVADSYRLSEAATLVAYSGEHTEFEAPALSAGRRIRAAGEVEVGLGLASALGLRPGSTLAVQTPSGRELRFRVVGVVRALENDGRMAYVDARRVLRAEPGLDPSIAIVLEEGADRARVGAALSALGAPPQPVAAATTRNAAFLGILAAVLRGIGLAVGLVCLYALLQALSATARERRGALALLRSGGADTATLALVLAGAALSVVAPAALVAVALEALVFSPLVARLAADFAALPLGASAVHVTAVIAGLLLSSLVAGALVARGALRASIVEGLRRE</sequence>
<feature type="transmembrane region" description="Helical" evidence="7">
    <location>
        <begin position="639"/>
        <end position="665"/>
    </location>
</feature>
<feature type="domain" description="ABC3 transporter permease C-terminal" evidence="8">
    <location>
        <begin position="553"/>
        <end position="668"/>
    </location>
</feature>
<dbReference type="Pfam" id="PF02687">
    <property type="entry name" value="FtsX"/>
    <property type="match status" value="2"/>
</dbReference>
<proteinExistence type="inferred from homology"/>
<feature type="domain" description="ABC3 transporter permease C-terminal" evidence="8">
    <location>
        <begin position="173"/>
        <end position="292"/>
    </location>
</feature>
<evidence type="ECO:0000256" key="6">
    <source>
        <dbReference type="ARBA" id="ARBA00038076"/>
    </source>
</evidence>
<evidence type="ECO:0000256" key="7">
    <source>
        <dbReference type="SAM" id="Phobius"/>
    </source>
</evidence>
<dbReference type="AlphaFoldDB" id="A0A6J4RT50"/>